<dbReference type="GeneID" id="54991714"/>
<reference evidence="1" key="1">
    <citation type="submission" date="2018-03" db="EMBL/GenBank/DDBJ databases">
        <authorList>
            <person name="Kolsut J."/>
            <person name="Wojcik E."/>
            <person name="Wojtasik A."/>
            <person name="Dastych J."/>
        </authorList>
    </citation>
    <scope>NUCLEOTIDE SEQUENCE</scope>
</reference>
<evidence type="ECO:0000313" key="1">
    <source>
        <dbReference type="EMBL" id="AWH14629.1"/>
    </source>
</evidence>
<protein>
    <submittedName>
        <fullName evidence="1">3-beta hydroxysteroid dehydrogenase</fullName>
    </submittedName>
</protein>
<dbReference type="KEGG" id="vg:54991714"/>
<keyword evidence="2" id="KW-1185">Reference proteome</keyword>
<dbReference type="EMBL" id="MH179472">
    <property type="protein sequence ID" value="AWH14629.1"/>
    <property type="molecule type" value="Genomic_DNA"/>
</dbReference>
<proteinExistence type="predicted"/>
<accession>A0A2S1PDI9</accession>
<evidence type="ECO:0000313" key="2">
    <source>
        <dbReference type="Proteomes" id="UP000246834"/>
    </source>
</evidence>
<dbReference type="Proteomes" id="UP000246834">
    <property type="component" value="Segment"/>
</dbReference>
<reference evidence="1" key="2">
    <citation type="submission" date="2018-11" db="EMBL/GenBank/DDBJ databases">
        <title>Complete genome sequences of new Aeromonas and Pseudomonas phages promising in phage therapy dedicated to aquaculture.</title>
        <authorList>
            <person name="Stanczyk M."/>
        </authorList>
    </citation>
    <scope>NUCLEOTIDE SEQUENCE</scope>
</reference>
<organism evidence="1 2">
    <name type="scientific">Pseudomonas phage 22PfluR64PP</name>
    <dbReference type="NCBI Taxonomy" id="2163970"/>
    <lineage>
        <taxon>Viruses</taxon>
        <taxon>Duplodnaviria</taxon>
        <taxon>Heunggongvirae</taxon>
        <taxon>Uroviricota</taxon>
        <taxon>Caudoviricetes</taxon>
        <taxon>Autographivirales</taxon>
        <taxon>Autotranscriptaviridae</taxon>
        <taxon>Studiervirinae</taxon>
        <taxon>Pfluvirus</taxon>
        <taxon>Pfluvirus pv22PfluR64PP</taxon>
        <taxon>Pifdecavirus pv22PfluR64PP</taxon>
    </lineage>
</organism>
<sequence>MIGHLSDFSRDHNGVTFDAQGVLTVAVVLQGFPETLMTLQGAILATFKGEVVRLTGPLDQQQGDRPMNDHVLAAFVLEGLSGALSVGHSDSLLVIEW</sequence>
<dbReference type="RefSeq" id="YP_009801204.1">
    <property type="nucleotide sequence ID" value="NC_047965.1"/>
</dbReference>
<name>A0A2S1PDI9_9CAUD</name>